<evidence type="ECO:0000313" key="7">
    <source>
        <dbReference type="EMBL" id="RHL14586.1"/>
    </source>
</evidence>
<dbReference type="AlphaFoldDB" id="A0A415J3P2"/>
<dbReference type="Proteomes" id="UP000284916">
    <property type="component" value="Unassembled WGS sequence"/>
</dbReference>
<proteinExistence type="predicted"/>
<keyword evidence="5" id="KW-0482">Metalloprotease</keyword>
<dbReference type="GO" id="GO:0046872">
    <property type="term" value="F:metal ion binding"/>
    <property type="evidence" value="ECO:0007669"/>
    <property type="project" value="UniProtKB-KW"/>
</dbReference>
<organism evidence="7 8">
    <name type="scientific">Phocaeicola plebeius</name>
    <dbReference type="NCBI Taxonomy" id="310297"/>
    <lineage>
        <taxon>Bacteria</taxon>
        <taxon>Pseudomonadati</taxon>
        <taxon>Bacteroidota</taxon>
        <taxon>Bacteroidia</taxon>
        <taxon>Bacteroidales</taxon>
        <taxon>Bacteroidaceae</taxon>
        <taxon>Phocaeicola</taxon>
    </lineage>
</organism>
<evidence type="ECO:0000259" key="6">
    <source>
        <dbReference type="PROSITE" id="PS50249"/>
    </source>
</evidence>
<dbReference type="PROSITE" id="PS50249">
    <property type="entry name" value="MPN"/>
    <property type="match status" value="1"/>
</dbReference>
<keyword evidence="1" id="KW-0645">Protease</keyword>
<feature type="domain" description="MPN" evidence="6">
    <location>
        <begin position="79"/>
        <end position="201"/>
    </location>
</feature>
<dbReference type="InterPro" id="IPR025657">
    <property type="entry name" value="RadC_JAB"/>
</dbReference>
<gene>
    <name evidence="7" type="ORF">DW035_10035</name>
</gene>
<dbReference type="RefSeq" id="WP_118441657.1">
    <property type="nucleotide sequence ID" value="NZ_QROD01000013.1"/>
</dbReference>
<name>A0A415J3P2_9BACT</name>
<evidence type="ECO:0000256" key="2">
    <source>
        <dbReference type="ARBA" id="ARBA00022723"/>
    </source>
</evidence>
<evidence type="ECO:0000313" key="8">
    <source>
        <dbReference type="Proteomes" id="UP000284916"/>
    </source>
</evidence>
<keyword evidence="2" id="KW-0479">Metal-binding</keyword>
<evidence type="ECO:0000256" key="5">
    <source>
        <dbReference type="ARBA" id="ARBA00023049"/>
    </source>
</evidence>
<sequence length="201" mass="22849">MKDLFEICGECRHLSDAEVVYQLTNNKETSNQVNAMLANGSNVSIEDICNLLTPARREMALAVIELYKRIKERKNNYKRITSSADVYEVMLPYMADLKVEECWVIFLNQAARIIRKQRISVGGLASTQVDVRVILHEALSCNATTMILCHNHPSGNFQPSKDDDRLTHALLEAGRIMNIRLLDHVIVTDESYYSYGDEGRL</sequence>
<dbReference type="Gene3D" id="3.40.140.10">
    <property type="entry name" value="Cytidine Deaminase, domain 2"/>
    <property type="match status" value="1"/>
</dbReference>
<reference evidence="7 8" key="1">
    <citation type="submission" date="2018-08" db="EMBL/GenBank/DDBJ databases">
        <title>A genome reference for cultivated species of the human gut microbiota.</title>
        <authorList>
            <person name="Zou Y."/>
            <person name="Xue W."/>
            <person name="Luo G."/>
        </authorList>
    </citation>
    <scope>NUCLEOTIDE SEQUENCE [LARGE SCALE GENOMIC DNA]</scope>
    <source>
        <strain evidence="7 8">AF39-11</strain>
    </source>
</reference>
<dbReference type="InterPro" id="IPR037518">
    <property type="entry name" value="MPN"/>
</dbReference>
<dbReference type="EMBL" id="QROI01000013">
    <property type="protein sequence ID" value="RHL14586.1"/>
    <property type="molecule type" value="Genomic_DNA"/>
</dbReference>
<dbReference type="InterPro" id="IPR001405">
    <property type="entry name" value="UPF0758"/>
</dbReference>
<dbReference type="InterPro" id="IPR020891">
    <property type="entry name" value="UPF0758_CS"/>
</dbReference>
<dbReference type="GO" id="GO:0008237">
    <property type="term" value="F:metallopeptidase activity"/>
    <property type="evidence" value="ECO:0007669"/>
    <property type="project" value="UniProtKB-KW"/>
</dbReference>
<comment type="caution">
    <text evidence="7">The sequence shown here is derived from an EMBL/GenBank/DDBJ whole genome shotgun (WGS) entry which is preliminary data.</text>
</comment>
<dbReference type="PANTHER" id="PTHR30471:SF3">
    <property type="entry name" value="UPF0758 PROTEIN YEES-RELATED"/>
    <property type="match status" value="1"/>
</dbReference>
<evidence type="ECO:0000256" key="1">
    <source>
        <dbReference type="ARBA" id="ARBA00022670"/>
    </source>
</evidence>
<dbReference type="CDD" id="cd08071">
    <property type="entry name" value="MPN_DUF2466"/>
    <property type="match status" value="1"/>
</dbReference>
<protein>
    <submittedName>
        <fullName evidence="7">DNA repair protein</fullName>
    </submittedName>
</protein>
<dbReference type="PANTHER" id="PTHR30471">
    <property type="entry name" value="DNA REPAIR PROTEIN RADC"/>
    <property type="match status" value="1"/>
</dbReference>
<evidence type="ECO:0000256" key="3">
    <source>
        <dbReference type="ARBA" id="ARBA00022801"/>
    </source>
</evidence>
<keyword evidence="3" id="KW-0378">Hydrolase</keyword>
<accession>A0A415J3P2</accession>
<dbReference type="GO" id="GO:0006508">
    <property type="term" value="P:proteolysis"/>
    <property type="evidence" value="ECO:0007669"/>
    <property type="project" value="UniProtKB-KW"/>
</dbReference>
<evidence type="ECO:0000256" key="4">
    <source>
        <dbReference type="ARBA" id="ARBA00022833"/>
    </source>
</evidence>
<keyword evidence="4" id="KW-0862">Zinc</keyword>
<dbReference type="PROSITE" id="PS01302">
    <property type="entry name" value="UPF0758"/>
    <property type="match status" value="1"/>
</dbReference>
<dbReference type="Pfam" id="PF04002">
    <property type="entry name" value="RadC"/>
    <property type="match status" value="1"/>
</dbReference>